<dbReference type="EMBL" id="WNKX01000007">
    <property type="protein sequence ID" value="MTW11329.1"/>
    <property type="molecule type" value="Genomic_DNA"/>
</dbReference>
<dbReference type="Pfam" id="PF20250">
    <property type="entry name" value="FapA_N"/>
    <property type="match status" value="1"/>
</dbReference>
<name>A0A6L6QGH5_9BURK</name>
<protein>
    <submittedName>
        <fullName evidence="3">DUF342 domain-containing protein</fullName>
    </submittedName>
</protein>
<sequence>MPPGVVQRADGVFLDVRLPAPELTNAIDALFRSGHVLRGLDYPALARALYGVGPELAPNAGLLARVAERLEPFPPERHSLYRNVKIRDGEAEYFFEPIYLPAEELEDGTLLPERLAQLDFDEFVADMWLKNVRFGIQVAAVRAALAAPKGERVAAALDLEPTPAQDAQVVEVAPELHRSDAPRQRADGTVDLTSFQNRFPQIKQGVRLLQKLPGVPGEPGRNIAGLPLAALAPKDVDFQRFAGEGTVIAREHDGEFLVAAREGFLNVDPKSGQVALSDKIISREGVSGRTTGNLELMGAFEEFGDVQELRDVNGSDITVHGDVFGNIHSSGGTIILGRNLVGGKAVNAKGDIQVDGVASGSTIQTASGTVTIKGRAESCVISAPKVVIAEASNCEIFADEVQIELAIGCAVAGRSVLVESAGPRKSSEMFVYVVVQDVAGHDAELEALQKQVAVHEAEIAAWRAEHDRLNALAEVRSYLTLAEKLRKGEIHLTPAQVPHLKKVAAAVAPQIKAIGQLVQSIKVGEEAIGGARKRRDELEELKRGAAARSSVRVSMVDGEVLVRTLPLAENVAANFMAQPKDYKTMLRGPRLDSVAIFAGSSGSVNWHGASLAEPGAG</sequence>
<keyword evidence="4" id="KW-1185">Reference proteome</keyword>
<dbReference type="Proteomes" id="UP000472320">
    <property type="component" value="Unassembled WGS sequence"/>
</dbReference>
<dbReference type="OrthoDB" id="8578642at2"/>
<dbReference type="AlphaFoldDB" id="A0A6L6QGH5"/>
<reference evidence="3 4" key="1">
    <citation type="submission" date="2019-11" db="EMBL/GenBank/DDBJ databases">
        <title>Type strains purchased from KCTC, JCM and DSMZ.</title>
        <authorList>
            <person name="Lu H."/>
        </authorList>
    </citation>
    <scope>NUCLEOTIDE SEQUENCE [LARGE SCALE GENOMIC DNA]</scope>
    <source>
        <strain evidence="3 4">JCM 31587</strain>
    </source>
</reference>
<keyword evidence="1" id="KW-0175">Coiled coil</keyword>
<evidence type="ECO:0000313" key="3">
    <source>
        <dbReference type="EMBL" id="MTW11329.1"/>
    </source>
</evidence>
<dbReference type="PANTHER" id="PTHR38032:SF1">
    <property type="entry name" value="RNA-BINDING PROTEIN KHPB N-TERMINAL DOMAIN-CONTAINING PROTEIN"/>
    <property type="match status" value="1"/>
</dbReference>
<dbReference type="InterPro" id="IPR046866">
    <property type="entry name" value="FapA_N"/>
</dbReference>
<evidence type="ECO:0000259" key="2">
    <source>
        <dbReference type="Pfam" id="PF20250"/>
    </source>
</evidence>
<feature type="coiled-coil region" evidence="1">
    <location>
        <begin position="438"/>
        <end position="472"/>
    </location>
</feature>
<evidence type="ECO:0000313" key="4">
    <source>
        <dbReference type="Proteomes" id="UP000472320"/>
    </source>
</evidence>
<comment type="caution">
    <text evidence="3">The sequence shown here is derived from an EMBL/GenBank/DDBJ whole genome shotgun (WGS) entry which is preliminary data.</text>
</comment>
<gene>
    <name evidence="3" type="ORF">GM658_12060</name>
</gene>
<feature type="domain" description="Flagellar Assembly Protein A N-terminal region" evidence="2">
    <location>
        <begin position="118"/>
        <end position="268"/>
    </location>
</feature>
<proteinExistence type="predicted"/>
<evidence type="ECO:0000256" key="1">
    <source>
        <dbReference type="SAM" id="Coils"/>
    </source>
</evidence>
<dbReference type="PANTHER" id="PTHR38032">
    <property type="entry name" value="POLYMERASE-RELATED"/>
    <property type="match status" value="1"/>
</dbReference>
<dbReference type="InterPro" id="IPR005646">
    <property type="entry name" value="FapA"/>
</dbReference>
<organism evidence="3 4">
    <name type="scientific">Massilia eburnea</name>
    <dbReference type="NCBI Taxonomy" id="1776165"/>
    <lineage>
        <taxon>Bacteria</taxon>
        <taxon>Pseudomonadati</taxon>
        <taxon>Pseudomonadota</taxon>
        <taxon>Betaproteobacteria</taxon>
        <taxon>Burkholderiales</taxon>
        <taxon>Oxalobacteraceae</taxon>
        <taxon>Telluria group</taxon>
        <taxon>Massilia</taxon>
    </lineage>
</organism>
<accession>A0A6L6QGH5</accession>